<dbReference type="Pfam" id="PF00787">
    <property type="entry name" value="PX"/>
    <property type="match status" value="1"/>
</dbReference>
<dbReference type="GO" id="GO:0035091">
    <property type="term" value="F:phosphatidylinositol binding"/>
    <property type="evidence" value="ECO:0007669"/>
    <property type="project" value="InterPro"/>
</dbReference>
<protein>
    <submittedName>
        <fullName evidence="6">Sorting nexin-16 isoform X1</fullName>
    </submittedName>
</protein>
<dbReference type="RefSeq" id="XP_015586090.1">
    <property type="nucleotide sequence ID" value="XM_015730604.2"/>
</dbReference>
<organism evidence="5 6">
    <name type="scientific">Cephus cinctus</name>
    <name type="common">Wheat stem sawfly</name>
    <dbReference type="NCBI Taxonomy" id="211228"/>
    <lineage>
        <taxon>Eukaryota</taxon>
        <taxon>Metazoa</taxon>
        <taxon>Ecdysozoa</taxon>
        <taxon>Arthropoda</taxon>
        <taxon>Hexapoda</taxon>
        <taxon>Insecta</taxon>
        <taxon>Pterygota</taxon>
        <taxon>Neoptera</taxon>
        <taxon>Endopterygota</taxon>
        <taxon>Hymenoptera</taxon>
        <taxon>Cephoidea</taxon>
        <taxon>Cephidae</taxon>
        <taxon>Cephus</taxon>
    </lineage>
</organism>
<dbReference type="InterPro" id="IPR051837">
    <property type="entry name" value="SortingNexin/PXDomain-PKLike"/>
</dbReference>
<keyword evidence="2" id="KW-0963">Cytoplasm</keyword>
<dbReference type="InterPro" id="IPR036871">
    <property type="entry name" value="PX_dom_sf"/>
</dbReference>
<evidence type="ECO:0000259" key="4">
    <source>
        <dbReference type="PROSITE" id="PS50195"/>
    </source>
</evidence>
<dbReference type="GO" id="GO:0005770">
    <property type="term" value="C:late endosome"/>
    <property type="evidence" value="ECO:0007669"/>
    <property type="project" value="TreeGrafter"/>
</dbReference>
<dbReference type="SMART" id="SM00312">
    <property type="entry name" value="PX"/>
    <property type="match status" value="1"/>
</dbReference>
<accession>A0AAJ7BHD2</accession>
<dbReference type="GO" id="GO:0008333">
    <property type="term" value="P:endosome to lysosome transport"/>
    <property type="evidence" value="ECO:0007669"/>
    <property type="project" value="TreeGrafter"/>
</dbReference>
<reference evidence="6" key="1">
    <citation type="submission" date="2025-08" db="UniProtKB">
        <authorList>
            <consortium name="RefSeq"/>
        </authorList>
    </citation>
    <scope>IDENTIFICATION</scope>
</reference>
<dbReference type="KEGG" id="ccin:107263413"/>
<dbReference type="PROSITE" id="PS50195">
    <property type="entry name" value="PX"/>
    <property type="match status" value="1"/>
</dbReference>
<name>A0AAJ7BHD2_CEPCN</name>
<evidence type="ECO:0000313" key="5">
    <source>
        <dbReference type="Proteomes" id="UP000694920"/>
    </source>
</evidence>
<dbReference type="InterPro" id="IPR001683">
    <property type="entry name" value="PX_dom"/>
</dbReference>
<dbReference type="Gene3D" id="3.30.1520.10">
    <property type="entry name" value="Phox-like domain"/>
    <property type="match status" value="1"/>
</dbReference>
<dbReference type="Proteomes" id="UP000694920">
    <property type="component" value="Unplaced"/>
</dbReference>
<evidence type="ECO:0000256" key="2">
    <source>
        <dbReference type="ARBA" id="ARBA00022490"/>
    </source>
</evidence>
<dbReference type="CTD" id="64089"/>
<feature type="region of interest" description="Disordered" evidence="3">
    <location>
        <begin position="26"/>
        <end position="48"/>
    </location>
</feature>
<dbReference type="GO" id="GO:0005769">
    <property type="term" value="C:early endosome"/>
    <property type="evidence" value="ECO:0007669"/>
    <property type="project" value="TreeGrafter"/>
</dbReference>
<evidence type="ECO:0000313" key="6">
    <source>
        <dbReference type="RefSeq" id="XP_015586090.1"/>
    </source>
</evidence>
<sequence>MSSAESGVGCVSEVTLAISKARGSQPGTVRVLDSPDSDGSGHSNSFTVQRFNYPEGENENLDTEVLQSPPSAGDLRIPIVGYEVMEERARFTVYKLRVELRNGDCWFVFRRYTDFVRLLAQLRRQKAPISHLSLPRKKWLGDNFAPSFLEERIHGLQAFVNGILSCSVLTGTACVREFFCLDEPPALSDTVEESRAIFEAMEDTIYHLRQQLRERDAALAAETTHSNELRIKLHQLVQLLQLGQFLVDTMIREKIYSQAENTEEHTISFPFDITNNDRS</sequence>
<dbReference type="PANTHER" id="PTHR22999:SF23">
    <property type="entry name" value="SORTING NEXIN-16"/>
    <property type="match status" value="1"/>
</dbReference>
<dbReference type="GO" id="GO:0006622">
    <property type="term" value="P:protein targeting to lysosome"/>
    <property type="evidence" value="ECO:0007669"/>
    <property type="project" value="TreeGrafter"/>
</dbReference>
<dbReference type="GO" id="GO:0045022">
    <property type="term" value="P:early endosome to late endosome transport"/>
    <property type="evidence" value="ECO:0007669"/>
    <property type="project" value="TreeGrafter"/>
</dbReference>
<evidence type="ECO:0000256" key="1">
    <source>
        <dbReference type="ARBA" id="ARBA00004496"/>
    </source>
</evidence>
<feature type="domain" description="PX" evidence="4">
    <location>
        <begin position="72"/>
        <end position="186"/>
    </location>
</feature>
<comment type="subcellular location">
    <subcellularLocation>
        <location evidence="1">Cytoplasm</location>
    </subcellularLocation>
</comment>
<evidence type="ECO:0000256" key="3">
    <source>
        <dbReference type="SAM" id="MobiDB-lite"/>
    </source>
</evidence>
<dbReference type="GeneID" id="107263413"/>
<keyword evidence="5" id="KW-1185">Reference proteome</keyword>
<gene>
    <name evidence="6" type="primary">LOC107263413</name>
</gene>
<dbReference type="SUPFAM" id="SSF64268">
    <property type="entry name" value="PX domain"/>
    <property type="match status" value="1"/>
</dbReference>
<dbReference type="AlphaFoldDB" id="A0AAJ7BHD2"/>
<dbReference type="PANTHER" id="PTHR22999">
    <property type="entry name" value="PX SERINE/THREONINE KINASE PXK"/>
    <property type="match status" value="1"/>
</dbReference>
<proteinExistence type="predicted"/>